<reference evidence="1 2" key="1">
    <citation type="submission" date="2020-09" db="EMBL/GenBank/DDBJ databases">
        <title>De no assembly of potato wild relative species, Solanum commersonii.</title>
        <authorList>
            <person name="Cho K."/>
        </authorList>
    </citation>
    <scope>NUCLEOTIDE SEQUENCE [LARGE SCALE GENOMIC DNA]</scope>
    <source>
        <strain evidence="1">LZ3.2</strain>
        <tissue evidence="1">Leaf</tissue>
    </source>
</reference>
<organism evidence="1 2">
    <name type="scientific">Solanum commersonii</name>
    <name type="common">Commerson's wild potato</name>
    <name type="synonym">Commerson's nightshade</name>
    <dbReference type="NCBI Taxonomy" id="4109"/>
    <lineage>
        <taxon>Eukaryota</taxon>
        <taxon>Viridiplantae</taxon>
        <taxon>Streptophyta</taxon>
        <taxon>Embryophyta</taxon>
        <taxon>Tracheophyta</taxon>
        <taxon>Spermatophyta</taxon>
        <taxon>Magnoliopsida</taxon>
        <taxon>eudicotyledons</taxon>
        <taxon>Gunneridae</taxon>
        <taxon>Pentapetalae</taxon>
        <taxon>asterids</taxon>
        <taxon>lamiids</taxon>
        <taxon>Solanales</taxon>
        <taxon>Solanaceae</taxon>
        <taxon>Solanoideae</taxon>
        <taxon>Solaneae</taxon>
        <taxon>Solanum</taxon>
    </lineage>
</organism>
<accession>A0A9J5XXW5</accession>
<dbReference type="Proteomes" id="UP000824120">
    <property type="component" value="Chromosome 8"/>
</dbReference>
<evidence type="ECO:0000313" key="1">
    <source>
        <dbReference type="EMBL" id="KAG5592725.1"/>
    </source>
</evidence>
<comment type="caution">
    <text evidence="1">The sequence shown here is derived from an EMBL/GenBank/DDBJ whole genome shotgun (WGS) entry which is preliminary data.</text>
</comment>
<gene>
    <name evidence="1" type="ORF">H5410_043239</name>
</gene>
<keyword evidence="2" id="KW-1185">Reference proteome</keyword>
<evidence type="ECO:0000313" key="2">
    <source>
        <dbReference type="Proteomes" id="UP000824120"/>
    </source>
</evidence>
<name>A0A9J5XXW5_SOLCO</name>
<dbReference type="AlphaFoldDB" id="A0A9J5XXW5"/>
<sequence>MDSGIEPRKWLTRKIEMHQTTEITNTISKWKVIQLIEGNVDSLEMTKFCEAIVSIDGSA</sequence>
<protein>
    <submittedName>
        <fullName evidence="1">Uncharacterized protein</fullName>
    </submittedName>
</protein>
<proteinExistence type="predicted"/>
<dbReference type="EMBL" id="JACXVP010000008">
    <property type="protein sequence ID" value="KAG5592725.1"/>
    <property type="molecule type" value="Genomic_DNA"/>
</dbReference>